<dbReference type="InterPro" id="IPR003961">
    <property type="entry name" value="FN3_dom"/>
</dbReference>
<evidence type="ECO:0000313" key="2">
    <source>
        <dbReference type="Proteomes" id="UP000184386"/>
    </source>
</evidence>
<protein>
    <recommendedName>
        <fullName evidence="3">Fibronectin type-III domain-containing protein</fullName>
    </recommendedName>
</protein>
<organism evidence="1 2">
    <name type="scientific">Anaerocolumna jejuensis DSM 15929</name>
    <dbReference type="NCBI Taxonomy" id="1121322"/>
    <lineage>
        <taxon>Bacteria</taxon>
        <taxon>Bacillati</taxon>
        <taxon>Bacillota</taxon>
        <taxon>Clostridia</taxon>
        <taxon>Lachnospirales</taxon>
        <taxon>Lachnospiraceae</taxon>
        <taxon>Anaerocolumna</taxon>
    </lineage>
</organism>
<accession>A0A1M6KEU7</accession>
<dbReference type="RefSeq" id="WP_073272452.1">
    <property type="nucleotide sequence ID" value="NZ_FRAC01000006.1"/>
</dbReference>
<dbReference type="InterPro" id="IPR036116">
    <property type="entry name" value="FN3_sf"/>
</dbReference>
<evidence type="ECO:0008006" key="3">
    <source>
        <dbReference type="Google" id="ProtNLM"/>
    </source>
</evidence>
<dbReference type="SUPFAM" id="SSF49265">
    <property type="entry name" value="Fibronectin type III"/>
    <property type="match status" value="1"/>
</dbReference>
<proteinExistence type="predicted"/>
<gene>
    <name evidence="1" type="ORF">SAMN02745136_00427</name>
</gene>
<sequence length="360" mass="39543">MFKIRKCMSILLTATLLICLVFSVSPKIVYANTTHDLVFGESYTFDGTGGMQRFDLTLEKSGSIDIKFVSNSTDGSSGVFVYTEGGNKKLTSYGFTGSYKKSIDLKAGTYVLIFNYSNGTKGTNIHGEPYDNSPANGIMSTSFTDANETYAEDATITNDEYGVASNILSVDNAILQGQFALNDSVDYYTFSTTQAQNLNLYFSSKLDSVNIQLFNDLLDFDLKKDGLVAGSNKFSIVLPKGTYYLAVKNAKTDFTGNYQLKLSTSDITKTSIKSLKSPKKSALNITVNKQANITGYQIQIATNSTFTQNKKSYLITSNSKSITNLKSKITYYVKVRTYSTAVNGEKCYSSWSAIKSVNIK</sequence>
<evidence type="ECO:0000313" key="1">
    <source>
        <dbReference type="EMBL" id="SHJ57448.1"/>
    </source>
</evidence>
<keyword evidence="2" id="KW-1185">Reference proteome</keyword>
<dbReference type="EMBL" id="FRAC01000006">
    <property type="protein sequence ID" value="SHJ57448.1"/>
    <property type="molecule type" value="Genomic_DNA"/>
</dbReference>
<reference evidence="1 2" key="1">
    <citation type="submission" date="2016-11" db="EMBL/GenBank/DDBJ databases">
        <authorList>
            <person name="Jaros S."/>
            <person name="Januszkiewicz K."/>
            <person name="Wedrychowicz H."/>
        </authorList>
    </citation>
    <scope>NUCLEOTIDE SEQUENCE [LARGE SCALE GENOMIC DNA]</scope>
    <source>
        <strain evidence="1 2">DSM 15929</strain>
    </source>
</reference>
<dbReference type="InterPro" id="IPR013783">
    <property type="entry name" value="Ig-like_fold"/>
</dbReference>
<name>A0A1M6KEU7_9FIRM</name>
<dbReference type="AlphaFoldDB" id="A0A1M6KEU7"/>
<dbReference type="Gene3D" id="2.60.40.10">
    <property type="entry name" value="Immunoglobulins"/>
    <property type="match status" value="1"/>
</dbReference>
<dbReference type="SUPFAM" id="SSF89260">
    <property type="entry name" value="Collagen-binding domain"/>
    <property type="match status" value="1"/>
</dbReference>
<dbReference type="CDD" id="cd00063">
    <property type="entry name" value="FN3"/>
    <property type="match status" value="1"/>
</dbReference>
<dbReference type="Gene3D" id="2.60.120.380">
    <property type="match status" value="1"/>
</dbReference>
<dbReference type="Proteomes" id="UP000184386">
    <property type="component" value="Unassembled WGS sequence"/>
</dbReference>
<dbReference type="OrthoDB" id="9788327at2"/>